<name>A0A1H2IFM8_9ACTN</name>
<dbReference type="RefSeq" id="WP_046771224.1">
    <property type="nucleotide sequence ID" value="NZ_LBMC01000040.1"/>
</dbReference>
<reference evidence="2" key="1">
    <citation type="submission" date="2016-10" db="EMBL/GenBank/DDBJ databases">
        <authorList>
            <person name="Varghese N."/>
            <person name="Submissions S."/>
        </authorList>
    </citation>
    <scope>NUCLEOTIDE SEQUENCE [LARGE SCALE GENOMIC DNA]</scope>
    <source>
        <strain evidence="2">DSM 45079</strain>
    </source>
</reference>
<keyword evidence="2" id="KW-1185">Reference proteome</keyword>
<evidence type="ECO:0000313" key="2">
    <source>
        <dbReference type="Proteomes" id="UP000182977"/>
    </source>
</evidence>
<gene>
    <name evidence="1" type="ORF">SAMN04488563_1663</name>
</gene>
<dbReference type="Proteomes" id="UP000182977">
    <property type="component" value="Chromosome I"/>
</dbReference>
<dbReference type="AlphaFoldDB" id="A0A1H2IFM8"/>
<organism evidence="1 2">
    <name type="scientific">Jiangella alkaliphila</name>
    <dbReference type="NCBI Taxonomy" id="419479"/>
    <lineage>
        <taxon>Bacteria</taxon>
        <taxon>Bacillati</taxon>
        <taxon>Actinomycetota</taxon>
        <taxon>Actinomycetes</taxon>
        <taxon>Jiangellales</taxon>
        <taxon>Jiangellaceae</taxon>
        <taxon>Jiangella</taxon>
    </lineage>
</organism>
<proteinExistence type="predicted"/>
<dbReference type="STRING" id="419479.SAMN04488563_1663"/>
<protein>
    <submittedName>
        <fullName evidence="1">Uncharacterized protein</fullName>
    </submittedName>
</protein>
<evidence type="ECO:0000313" key="1">
    <source>
        <dbReference type="EMBL" id="SDU42668.1"/>
    </source>
</evidence>
<dbReference type="OrthoDB" id="4203229at2"/>
<dbReference type="EMBL" id="LT629791">
    <property type="protein sequence ID" value="SDU42668.1"/>
    <property type="molecule type" value="Genomic_DNA"/>
</dbReference>
<accession>A0A1H2IFM8</accession>
<sequence length="151" mass="16882">MQQRPINIIDPKLPAAAMKTYAVIANPQTHFRAGTCEEAGCLAFRHGWATAVDQRTELGQRQAAYIRTRSGRAFTEDVDALGRVTFTFLPGQPCFTEHRVRLEREPLYVVRGGDFRGNPRGTRPRVHTSAASFVDDFASHQQGLADRLERG</sequence>